<reference evidence="1" key="2">
    <citation type="submission" date="2021-04" db="EMBL/GenBank/DDBJ databases">
        <authorList>
            <person name="Gilroy R."/>
        </authorList>
    </citation>
    <scope>NUCLEOTIDE SEQUENCE</scope>
    <source>
        <strain evidence="1">ChiGjej4B4-18154</strain>
    </source>
</reference>
<organism evidence="1 2">
    <name type="scientific">Candidatus Allofournierella merdipullorum</name>
    <dbReference type="NCBI Taxonomy" id="2838595"/>
    <lineage>
        <taxon>Bacteria</taxon>
        <taxon>Bacillati</taxon>
        <taxon>Bacillota</taxon>
        <taxon>Clostridia</taxon>
        <taxon>Eubacteriales</taxon>
        <taxon>Oscillospiraceae</taxon>
        <taxon>Allofournierella</taxon>
    </lineage>
</organism>
<accession>A0A9D2E5V0</accession>
<dbReference type="AlphaFoldDB" id="A0A9D2E5V0"/>
<dbReference type="EMBL" id="DXBV01000093">
    <property type="protein sequence ID" value="HIZ31397.1"/>
    <property type="molecule type" value="Genomic_DNA"/>
</dbReference>
<sequence length="292" mass="31067">MGFVLEKSEKTAGGKIFPAEGFCGWYFKCQAPKGSVALIPAAHAGGGSLQLITDEGSWNVPFAPEQCAVSVAHPRAVLGQNIFCEKGLRLAVDEPGLRAAGEMRFGPLSPPAYDVMGPFCAVPFMQCRHRVASVAHSLSGRLEVNGRVFDGGRGYIEGDRGRSFPAGYLWTQCLFEGGSLVLAVADVPLGPAAFRGVIALVRLNGREWRLASYLGARVTALGGGATVRQGSLCLTARRLGGPGRALRAPASGVMERTVRENLACPAFYRLTKGGRVLLELAAENASFEYEFF</sequence>
<evidence type="ECO:0008006" key="3">
    <source>
        <dbReference type="Google" id="ProtNLM"/>
    </source>
</evidence>
<proteinExistence type="predicted"/>
<reference evidence="1" key="1">
    <citation type="journal article" date="2021" name="PeerJ">
        <title>Extensive microbial diversity within the chicken gut microbiome revealed by metagenomics and culture.</title>
        <authorList>
            <person name="Gilroy R."/>
            <person name="Ravi A."/>
            <person name="Getino M."/>
            <person name="Pursley I."/>
            <person name="Horton D.L."/>
            <person name="Alikhan N.F."/>
            <person name="Baker D."/>
            <person name="Gharbi K."/>
            <person name="Hall N."/>
            <person name="Watson M."/>
            <person name="Adriaenssens E.M."/>
            <person name="Foster-Nyarko E."/>
            <person name="Jarju S."/>
            <person name="Secka A."/>
            <person name="Antonio M."/>
            <person name="Oren A."/>
            <person name="Chaudhuri R.R."/>
            <person name="La Ragione R."/>
            <person name="Hildebrand F."/>
            <person name="Pallen M.J."/>
        </authorList>
    </citation>
    <scope>NUCLEOTIDE SEQUENCE</scope>
    <source>
        <strain evidence="1">ChiGjej4B4-18154</strain>
    </source>
</reference>
<protein>
    <recommendedName>
        <fullName evidence="3">Tocopherol cyclase</fullName>
    </recommendedName>
</protein>
<dbReference type="Proteomes" id="UP000824035">
    <property type="component" value="Unassembled WGS sequence"/>
</dbReference>
<evidence type="ECO:0000313" key="1">
    <source>
        <dbReference type="EMBL" id="HIZ31397.1"/>
    </source>
</evidence>
<evidence type="ECO:0000313" key="2">
    <source>
        <dbReference type="Proteomes" id="UP000824035"/>
    </source>
</evidence>
<comment type="caution">
    <text evidence="1">The sequence shown here is derived from an EMBL/GenBank/DDBJ whole genome shotgun (WGS) entry which is preliminary data.</text>
</comment>
<gene>
    <name evidence="1" type="ORF">H9813_09265</name>
</gene>
<name>A0A9D2E5V0_9FIRM</name>